<dbReference type="SUPFAM" id="SSF53098">
    <property type="entry name" value="Ribonuclease H-like"/>
    <property type="match status" value="1"/>
</dbReference>
<dbReference type="PANTHER" id="PTHR37319">
    <property type="entry name" value="TRANSPOSASE"/>
    <property type="match status" value="1"/>
</dbReference>
<dbReference type="InterPro" id="IPR003201">
    <property type="entry name" value="Transposase_Tn5"/>
</dbReference>
<proteinExistence type="predicted"/>
<dbReference type="Gene3D" id="1.10.740.10">
    <property type="entry name" value="Transferase Inhibitor Protein From Tn5, Chain"/>
    <property type="match status" value="1"/>
</dbReference>
<dbReference type="Pfam" id="PF14706">
    <property type="entry name" value="Tnp_DNA_bind"/>
    <property type="match status" value="1"/>
</dbReference>
<protein>
    <submittedName>
        <fullName evidence="4">Transposase IS4 family protein</fullName>
    </submittedName>
</protein>
<dbReference type="GO" id="GO:0003677">
    <property type="term" value="F:DNA binding"/>
    <property type="evidence" value="ECO:0007669"/>
    <property type="project" value="InterPro"/>
</dbReference>
<dbReference type="Proteomes" id="UP000004508">
    <property type="component" value="Unassembled WGS sequence"/>
</dbReference>
<organism evidence="4 5">
    <name type="scientific">Ktedonobacter racemifer DSM 44963</name>
    <dbReference type="NCBI Taxonomy" id="485913"/>
    <lineage>
        <taxon>Bacteria</taxon>
        <taxon>Bacillati</taxon>
        <taxon>Chloroflexota</taxon>
        <taxon>Ktedonobacteria</taxon>
        <taxon>Ktedonobacterales</taxon>
        <taxon>Ktedonobacteraceae</taxon>
        <taxon>Ktedonobacter</taxon>
    </lineage>
</organism>
<dbReference type="Pfam" id="PF01609">
    <property type="entry name" value="DDE_Tnp_1"/>
    <property type="match status" value="1"/>
</dbReference>
<accession>D6TJB6</accession>
<evidence type="ECO:0000313" key="5">
    <source>
        <dbReference type="Proteomes" id="UP000004508"/>
    </source>
</evidence>
<dbReference type="PANTHER" id="PTHR37319:SF1">
    <property type="entry name" value="TRANSPOSASE TN5 DIMERISATION DOMAIN-CONTAINING PROTEIN"/>
    <property type="match status" value="1"/>
</dbReference>
<feature type="domain" description="Transposase Tn5 dimerisation" evidence="2">
    <location>
        <begin position="367"/>
        <end position="454"/>
    </location>
</feature>
<sequence length="459" mass="52429">MKTQEILDPEQWAEATFGQTQLKDMRRTRRAVTTAAHMAEEPAASLPAQAQTWKDAKAVYRLLDEPNVTFDALMQPHWQQTRLRMDTLPLVLLVQDTTDLDLSHRRKMSGLGEIGNGNGRGMYLQTVLAVEPDSRAVLGCAYQCPFIRIPAPKGETRAQRCRREKETDIWHQCVQHIGPSPASSVRVQVADRGADIFEFLHVCRSIDTHFVVRATQDRRVQTQEGTLGYLFEQVRSQPSSDVRPFDLPARHGHQARSTTLYLSWTSLELLPPRNDSRLNKLPPLPVWVIRVWEEGAPKGEELLEWILLTSLVGTTCEQAWQRVEWYRARWRVEDYHHCLKTGCRIEERQVQSAERLIRLLGMLSPLAVRLLQVRDLSRQAPESPAHEVIEPETLTILAAHVGLLPSTMTVETFWTEIARMGGYLARRGDGPPGWETLWKGWLHLQALLEGAHLAFHLRL</sequence>
<dbReference type="Pfam" id="PF02281">
    <property type="entry name" value="Dimer_Tnp_Tn5"/>
    <property type="match status" value="1"/>
</dbReference>
<reference evidence="4 5" key="1">
    <citation type="journal article" date="2011" name="Stand. Genomic Sci.">
        <title>Non-contiguous finished genome sequence and contextual data of the filamentous soil bacterium Ktedonobacter racemifer type strain (SOSP1-21).</title>
        <authorList>
            <person name="Chang Y.J."/>
            <person name="Land M."/>
            <person name="Hauser L."/>
            <person name="Chertkov O."/>
            <person name="Del Rio T.G."/>
            <person name="Nolan M."/>
            <person name="Copeland A."/>
            <person name="Tice H."/>
            <person name="Cheng J.F."/>
            <person name="Lucas S."/>
            <person name="Han C."/>
            <person name="Goodwin L."/>
            <person name="Pitluck S."/>
            <person name="Ivanova N."/>
            <person name="Ovchinikova G."/>
            <person name="Pati A."/>
            <person name="Chen A."/>
            <person name="Palaniappan K."/>
            <person name="Mavromatis K."/>
            <person name="Liolios K."/>
            <person name="Brettin T."/>
            <person name="Fiebig A."/>
            <person name="Rohde M."/>
            <person name="Abt B."/>
            <person name="Goker M."/>
            <person name="Detter J.C."/>
            <person name="Woyke T."/>
            <person name="Bristow J."/>
            <person name="Eisen J.A."/>
            <person name="Markowitz V."/>
            <person name="Hugenholtz P."/>
            <person name="Kyrpides N.C."/>
            <person name="Klenk H.P."/>
            <person name="Lapidus A."/>
        </authorList>
    </citation>
    <scope>NUCLEOTIDE SEQUENCE [LARGE SCALE GENOMIC DNA]</scope>
    <source>
        <strain evidence="5">DSM 44963</strain>
    </source>
</reference>
<dbReference type="InterPro" id="IPR038215">
    <property type="entry name" value="TN5-like_N_sf"/>
</dbReference>
<dbReference type="OrthoDB" id="139608at2"/>
<dbReference type="InterPro" id="IPR014737">
    <property type="entry name" value="Transposase_Tn5-like_C"/>
</dbReference>
<feature type="domain" description="Transposase IS4-like" evidence="1">
    <location>
        <begin position="163"/>
        <end position="360"/>
    </location>
</feature>
<feature type="domain" description="Transposase Tn5-like N-terminal" evidence="3">
    <location>
        <begin position="10"/>
        <end position="68"/>
    </location>
</feature>
<dbReference type="GO" id="GO:0004803">
    <property type="term" value="F:transposase activity"/>
    <property type="evidence" value="ECO:0007669"/>
    <property type="project" value="InterPro"/>
</dbReference>
<dbReference type="InterPro" id="IPR014735">
    <property type="entry name" value="Transposase_Tn5-like_N"/>
</dbReference>
<dbReference type="EMBL" id="ADVG01000001">
    <property type="protein sequence ID" value="EFH89523.1"/>
    <property type="molecule type" value="Genomic_DNA"/>
</dbReference>
<evidence type="ECO:0000259" key="1">
    <source>
        <dbReference type="Pfam" id="PF01609"/>
    </source>
</evidence>
<dbReference type="NCBIfam" id="NF033590">
    <property type="entry name" value="transpos_IS4_3"/>
    <property type="match status" value="1"/>
</dbReference>
<evidence type="ECO:0000313" key="4">
    <source>
        <dbReference type="EMBL" id="EFH89523.1"/>
    </source>
</evidence>
<comment type="caution">
    <text evidence="4">The sequence shown here is derived from an EMBL/GenBank/DDBJ whole genome shotgun (WGS) entry which is preliminary data.</text>
</comment>
<dbReference type="InParanoid" id="D6TJB6"/>
<name>D6TJB6_KTERA</name>
<dbReference type="GO" id="GO:0006313">
    <property type="term" value="P:DNA transposition"/>
    <property type="evidence" value="ECO:0007669"/>
    <property type="project" value="InterPro"/>
</dbReference>
<keyword evidence="5" id="KW-1185">Reference proteome</keyword>
<dbReference type="InterPro" id="IPR047768">
    <property type="entry name" value="Tn5p-like"/>
</dbReference>
<dbReference type="RefSeq" id="WP_007906177.1">
    <property type="nucleotide sequence ID" value="NZ_ADVG01000001.1"/>
</dbReference>
<gene>
    <name evidence="4" type="ORF">Krac_11087</name>
</gene>
<dbReference type="InterPro" id="IPR012337">
    <property type="entry name" value="RNaseH-like_sf"/>
</dbReference>
<dbReference type="Gene3D" id="3.90.350.10">
    <property type="entry name" value="Transposase Inhibitor Protein From Tn5, Chain A, domain 1"/>
    <property type="match status" value="1"/>
</dbReference>
<dbReference type="AlphaFoldDB" id="D6TJB6"/>
<evidence type="ECO:0000259" key="2">
    <source>
        <dbReference type="Pfam" id="PF02281"/>
    </source>
</evidence>
<evidence type="ECO:0000259" key="3">
    <source>
        <dbReference type="Pfam" id="PF14706"/>
    </source>
</evidence>
<dbReference type="Gene3D" id="1.10.246.40">
    <property type="entry name" value="Tn5 transposase, domain 1"/>
    <property type="match status" value="1"/>
</dbReference>
<dbReference type="STRING" id="485913.Krac_11087"/>
<dbReference type="InterPro" id="IPR002559">
    <property type="entry name" value="Transposase_11"/>
</dbReference>
<dbReference type="InterPro" id="IPR054836">
    <property type="entry name" value="Tn5_transposase"/>
</dbReference>
<dbReference type="eggNOG" id="COG3385">
    <property type="taxonomic scope" value="Bacteria"/>
</dbReference>